<dbReference type="PROSITE" id="PS00875">
    <property type="entry name" value="T2SP_D"/>
    <property type="match status" value="1"/>
</dbReference>
<sequence length="555" mass="61515">MLAFALATGLSSPAYADRILIPLGKSFIYKTSFPVKRVFVVKQGVIDAPVVTDEEIVFTSVGTQPDSTQVILWDPNGNKLIHDVNTYQEEDILQNKFNALIGEPGVNLAIFPDVVYLRGMVDAPEKKARAEQLLKSLVGDRKVENLLEVKPSVTLAQRIQDAIKIPTVKVTVVTKKEPDPAATGPGTPPGSSLATDSKDAMIILEGTVETQNDYIRTQEIVQGFVDDPKKSVRNLLTISNPTQVVFQAYVLEMRRETTKELGIRWGSANELGGELKQGIVNFYENVSKDFRGAVQQGPAPVPDRVNPFKMNNLNRFEIIDAQINALEKAGKAKVLANPKLICYANTKPTKIAGTGWLGEGDITDGKEPTIGTKPDEDPGIAFFQTGTQREVLVGRDNLGAPLTRQYNAMLRLAIRDLFVQDDSLKFSVFAKRDDFDETTNAINTRSLSTTIKSRNGETIILGGLITKNKIVSKESVPGLSRIPYLGRLFRWERDRVEENELIVLLTPEIIGREKDALPVKKFETVPVPRRSDRLEKLHDLFQKIKASHFPEEAGR</sequence>
<reference evidence="9 10" key="1">
    <citation type="submission" date="2018-05" db="EMBL/GenBank/DDBJ databases">
        <title>A metagenomic window into the 2 km-deep terrestrial subsurface aquifer revealed taxonomically and functionally diverse microbial community comprising novel uncultured bacterial lineages.</title>
        <authorList>
            <person name="Kadnikov V.V."/>
            <person name="Mardanov A.V."/>
            <person name="Beletsky A.V."/>
            <person name="Banks D."/>
            <person name="Pimenov N.V."/>
            <person name="Frank Y.A."/>
            <person name="Karnachuk O.V."/>
            <person name="Ravin N.V."/>
        </authorList>
    </citation>
    <scope>NUCLEOTIDE SEQUENCE [LARGE SCALE GENOMIC DNA]</scope>
    <source>
        <strain evidence="9">BY5</strain>
    </source>
</reference>
<dbReference type="InterPro" id="IPR032789">
    <property type="entry name" value="T2SS-T3SS_pil_N"/>
</dbReference>
<evidence type="ECO:0000256" key="2">
    <source>
        <dbReference type="ARBA" id="ARBA00022729"/>
    </source>
</evidence>
<dbReference type="GO" id="GO:0015627">
    <property type="term" value="C:type II protein secretion system complex"/>
    <property type="evidence" value="ECO:0007669"/>
    <property type="project" value="TreeGrafter"/>
</dbReference>
<gene>
    <name evidence="9" type="ORF">OZSIB_3848</name>
</gene>
<dbReference type="PRINTS" id="PR01032">
    <property type="entry name" value="PHAGEIV"/>
</dbReference>
<dbReference type="Pfam" id="PF00263">
    <property type="entry name" value="Secretin"/>
    <property type="match status" value="1"/>
</dbReference>
<dbReference type="InterPro" id="IPR004845">
    <property type="entry name" value="T2SS_GspD_CS"/>
</dbReference>
<keyword evidence="2" id="KW-0732">Signal</keyword>
<dbReference type="InterPro" id="IPR050810">
    <property type="entry name" value="Bact_Secretion_Sys_Channel"/>
</dbReference>
<dbReference type="GO" id="GO:0016020">
    <property type="term" value="C:membrane"/>
    <property type="evidence" value="ECO:0007669"/>
    <property type="project" value="UniProtKB-SubCell"/>
</dbReference>
<evidence type="ECO:0000313" key="9">
    <source>
        <dbReference type="EMBL" id="RCK79979.1"/>
    </source>
</evidence>
<organism evidence="9 10">
    <name type="scientific">Candidatus Ozemobacter sibiricus</name>
    <dbReference type="NCBI Taxonomy" id="2268124"/>
    <lineage>
        <taxon>Bacteria</taxon>
        <taxon>Candidatus Ozemobacteria</taxon>
        <taxon>Candidatus Ozemobacterales</taxon>
        <taxon>Candidatus Ozemobacteraceae</taxon>
        <taxon>Candidatus Ozemobacter</taxon>
    </lineage>
</organism>
<dbReference type="Gene3D" id="3.30.1340.30">
    <property type="match status" value="1"/>
</dbReference>
<evidence type="ECO:0000259" key="8">
    <source>
        <dbReference type="Pfam" id="PF13629"/>
    </source>
</evidence>
<dbReference type="EMBL" id="QOQW01000009">
    <property type="protein sequence ID" value="RCK79979.1"/>
    <property type="molecule type" value="Genomic_DNA"/>
</dbReference>
<dbReference type="InterPro" id="IPR007055">
    <property type="entry name" value="BON_dom"/>
</dbReference>
<dbReference type="GO" id="GO:0009306">
    <property type="term" value="P:protein secretion"/>
    <property type="evidence" value="ECO:0007669"/>
    <property type="project" value="InterPro"/>
</dbReference>
<dbReference type="InterPro" id="IPR004846">
    <property type="entry name" value="T2SS/T3SS_dom"/>
</dbReference>
<proteinExistence type="inferred from homology"/>
<evidence type="ECO:0000259" key="7">
    <source>
        <dbReference type="Pfam" id="PF04972"/>
    </source>
</evidence>
<feature type="domain" description="Pilus formation protein N-terminal" evidence="8">
    <location>
        <begin position="16"/>
        <end position="80"/>
    </location>
</feature>
<dbReference type="AlphaFoldDB" id="A0A367ZQG4"/>
<evidence type="ECO:0000259" key="6">
    <source>
        <dbReference type="Pfam" id="PF00263"/>
    </source>
</evidence>
<keyword evidence="3" id="KW-0472">Membrane</keyword>
<feature type="domain" description="Type II/III secretion system secretin-like" evidence="6">
    <location>
        <begin position="405"/>
        <end position="510"/>
    </location>
</feature>
<protein>
    <submittedName>
        <fullName evidence="9">Type IV pilus biogenesis protein PilQ</fullName>
    </submittedName>
</protein>
<dbReference type="PRINTS" id="PR00811">
    <property type="entry name" value="BCTERIALGSPD"/>
</dbReference>
<accession>A0A367ZQG4</accession>
<evidence type="ECO:0000313" key="10">
    <source>
        <dbReference type="Proteomes" id="UP000252355"/>
    </source>
</evidence>
<comment type="similarity">
    <text evidence="4">Belongs to the bacterial secretin family.</text>
</comment>
<evidence type="ECO:0000256" key="5">
    <source>
        <dbReference type="SAM" id="MobiDB-lite"/>
    </source>
</evidence>
<dbReference type="Proteomes" id="UP000252355">
    <property type="component" value="Unassembled WGS sequence"/>
</dbReference>
<comment type="subcellular location">
    <subcellularLocation>
        <location evidence="1">Membrane</location>
    </subcellularLocation>
</comment>
<feature type="compositionally biased region" description="Low complexity" evidence="5">
    <location>
        <begin position="180"/>
        <end position="195"/>
    </location>
</feature>
<dbReference type="Pfam" id="PF13629">
    <property type="entry name" value="T2SS-T3SS_pil_N"/>
    <property type="match status" value="1"/>
</dbReference>
<comment type="caution">
    <text evidence="9">The sequence shown here is derived from an EMBL/GenBank/DDBJ whole genome shotgun (WGS) entry which is preliminary data.</text>
</comment>
<evidence type="ECO:0000256" key="4">
    <source>
        <dbReference type="RuleBase" id="RU004003"/>
    </source>
</evidence>
<name>A0A367ZQG4_9BACT</name>
<dbReference type="PANTHER" id="PTHR30332:SF24">
    <property type="entry name" value="SECRETIN GSPD-RELATED"/>
    <property type="match status" value="1"/>
</dbReference>
<dbReference type="PANTHER" id="PTHR30332">
    <property type="entry name" value="PROBABLE GENERAL SECRETION PATHWAY PROTEIN D"/>
    <property type="match status" value="1"/>
</dbReference>
<evidence type="ECO:0000256" key="1">
    <source>
        <dbReference type="ARBA" id="ARBA00004370"/>
    </source>
</evidence>
<dbReference type="InterPro" id="IPR001775">
    <property type="entry name" value="GspD/PilQ"/>
</dbReference>
<dbReference type="Pfam" id="PF04972">
    <property type="entry name" value="BON"/>
    <property type="match status" value="1"/>
</dbReference>
<feature type="domain" description="BON" evidence="7">
    <location>
        <begin position="99"/>
        <end position="151"/>
    </location>
</feature>
<feature type="region of interest" description="Disordered" evidence="5">
    <location>
        <begin position="176"/>
        <end position="195"/>
    </location>
</feature>
<evidence type="ECO:0000256" key="3">
    <source>
        <dbReference type="ARBA" id="ARBA00023136"/>
    </source>
</evidence>